<dbReference type="AlphaFoldDB" id="A0A2P2MYL4"/>
<protein>
    <submittedName>
        <fullName evidence="1">Uncharacterized protein</fullName>
    </submittedName>
</protein>
<name>A0A2P2MYL4_RHIMU</name>
<sequence length="42" mass="5081">MHLCICVLFFKLYEQIPGKYVNWEADIKIHTCIHLCMYNSYV</sequence>
<reference evidence="1" key="1">
    <citation type="submission" date="2018-02" db="EMBL/GenBank/DDBJ databases">
        <title>Rhizophora mucronata_Transcriptome.</title>
        <authorList>
            <person name="Meera S.P."/>
            <person name="Sreeshan A."/>
            <person name="Augustine A."/>
        </authorList>
    </citation>
    <scope>NUCLEOTIDE SEQUENCE</scope>
    <source>
        <tissue evidence="1">Leaf</tissue>
    </source>
</reference>
<dbReference type="EMBL" id="GGEC01054827">
    <property type="protein sequence ID" value="MBX35311.1"/>
    <property type="molecule type" value="Transcribed_RNA"/>
</dbReference>
<accession>A0A2P2MYL4</accession>
<evidence type="ECO:0000313" key="1">
    <source>
        <dbReference type="EMBL" id="MBX35311.1"/>
    </source>
</evidence>
<organism evidence="1">
    <name type="scientific">Rhizophora mucronata</name>
    <name type="common">Asiatic mangrove</name>
    <dbReference type="NCBI Taxonomy" id="61149"/>
    <lineage>
        <taxon>Eukaryota</taxon>
        <taxon>Viridiplantae</taxon>
        <taxon>Streptophyta</taxon>
        <taxon>Embryophyta</taxon>
        <taxon>Tracheophyta</taxon>
        <taxon>Spermatophyta</taxon>
        <taxon>Magnoliopsida</taxon>
        <taxon>eudicotyledons</taxon>
        <taxon>Gunneridae</taxon>
        <taxon>Pentapetalae</taxon>
        <taxon>rosids</taxon>
        <taxon>fabids</taxon>
        <taxon>Malpighiales</taxon>
        <taxon>Rhizophoraceae</taxon>
        <taxon>Rhizophora</taxon>
    </lineage>
</organism>
<proteinExistence type="predicted"/>